<reference evidence="3 5" key="1">
    <citation type="journal article" date="2015" name="Genome Announc.">
        <title>Draft Genome Sequence of a Heterotrophic Facultative Anaerobic Thermophilic Bacterium, Ardenticatena maritima Strain 110ST.</title>
        <authorList>
            <person name="Kawaichi S."/>
            <person name="Yoshida T."/>
            <person name="Sako Y."/>
            <person name="Nakamura R."/>
        </authorList>
    </citation>
    <scope>NUCLEOTIDE SEQUENCE [LARGE SCALE GENOMIC DNA]</scope>
    <source>
        <strain evidence="3 5">110S</strain>
    </source>
</reference>
<organism evidence="3 5">
    <name type="scientific">Ardenticatena maritima</name>
    <dbReference type="NCBI Taxonomy" id="872965"/>
    <lineage>
        <taxon>Bacteria</taxon>
        <taxon>Bacillati</taxon>
        <taxon>Chloroflexota</taxon>
        <taxon>Ardenticatenia</taxon>
        <taxon>Ardenticatenales</taxon>
        <taxon>Ardenticatenaceae</taxon>
        <taxon>Ardenticatena</taxon>
    </lineage>
</organism>
<comment type="caution">
    <text evidence="3">The sequence shown here is derived from an EMBL/GenBank/DDBJ whole genome shotgun (WGS) entry which is preliminary data.</text>
</comment>
<keyword evidence="1" id="KW-0520">NAD</keyword>
<dbReference type="GO" id="GO:0016829">
    <property type="term" value="F:lyase activity"/>
    <property type="evidence" value="ECO:0007669"/>
    <property type="project" value="UniProtKB-KW"/>
</dbReference>
<dbReference type="EC" id="5.1.99.6" evidence="1"/>
<keyword evidence="1" id="KW-0630">Potassium</keyword>
<comment type="cofactor">
    <cofactor evidence="1">
        <name>K(+)</name>
        <dbReference type="ChEBI" id="CHEBI:29103"/>
    </cofactor>
    <text evidence="1">Binds 1 potassium ion per subunit.</text>
</comment>
<dbReference type="AlphaFoldDB" id="A0A0M8K6S2"/>
<dbReference type="GO" id="GO:0000932">
    <property type="term" value="C:P-body"/>
    <property type="evidence" value="ECO:0007669"/>
    <property type="project" value="TreeGrafter"/>
</dbReference>
<evidence type="ECO:0000313" key="6">
    <source>
        <dbReference type="Proteomes" id="UP000050502"/>
    </source>
</evidence>
<feature type="binding site" evidence="1">
    <location>
        <begin position="71"/>
        <end position="75"/>
    </location>
    <ligand>
        <name>(6S)-NADPHX</name>
        <dbReference type="ChEBI" id="CHEBI:64076"/>
    </ligand>
</feature>
<feature type="binding site" evidence="1">
    <location>
        <position position="180"/>
    </location>
    <ligand>
        <name>K(+)</name>
        <dbReference type="ChEBI" id="CHEBI:29103"/>
    </ligand>
</feature>
<dbReference type="GO" id="GO:0033962">
    <property type="term" value="P:P-body assembly"/>
    <property type="evidence" value="ECO:0007669"/>
    <property type="project" value="TreeGrafter"/>
</dbReference>
<dbReference type="Gene3D" id="3.40.50.10260">
    <property type="entry name" value="YjeF N-terminal domain"/>
    <property type="match status" value="1"/>
</dbReference>
<dbReference type="HAMAP" id="MF_01966">
    <property type="entry name" value="NADHX_epimerase"/>
    <property type="match status" value="1"/>
</dbReference>
<dbReference type="InterPro" id="IPR036652">
    <property type="entry name" value="YjeF_N_dom_sf"/>
</dbReference>
<evidence type="ECO:0000313" key="3">
    <source>
        <dbReference type="EMBL" id="GAP61941.1"/>
    </source>
</evidence>
<keyword evidence="1 3" id="KW-0413">Isomerase</keyword>
<dbReference type="PATRIC" id="fig|872965.6.peg.1169"/>
<reference evidence="4 6" key="2">
    <citation type="submission" date="2015-07" db="EMBL/GenBank/DDBJ databases">
        <title>Whole genome sequence of Ardenticatena maritima DSM 23922.</title>
        <authorList>
            <person name="Hemp J."/>
            <person name="Ward L.M."/>
            <person name="Pace L.A."/>
            <person name="Fischer W.W."/>
        </authorList>
    </citation>
    <scope>NUCLEOTIDE SEQUENCE [LARGE SCALE GENOMIC DNA]</scope>
    <source>
        <strain evidence="4 6">110S</strain>
    </source>
</reference>
<dbReference type="GO" id="GO:0031087">
    <property type="term" value="P:deadenylation-independent decapping of nuclear-transcribed mRNA"/>
    <property type="evidence" value="ECO:0007669"/>
    <property type="project" value="TreeGrafter"/>
</dbReference>
<dbReference type="RefSeq" id="WP_054491870.1">
    <property type="nucleotide sequence ID" value="NZ_BBZA01000021.1"/>
</dbReference>
<feature type="binding site" evidence="1">
    <location>
        <position position="72"/>
    </location>
    <ligand>
        <name>K(+)</name>
        <dbReference type="ChEBI" id="CHEBI:29103"/>
    </ligand>
</feature>
<gene>
    <name evidence="3" type="primary">nnr</name>
    <name evidence="1" type="synonym">nnrE</name>
    <name evidence="3" type="ORF">ARMA_0363</name>
    <name evidence="4" type="ORF">SE16_05710</name>
</gene>
<evidence type="ECO:0000256" key="1">
    <source>
        <dbReference type="HAMAP-Rule" id="MF_01966"/>
    </source>
</evidence>
<feature type="binding site" evidence="1">
    <location>
        <position position="159"/>
    </location>
    <ligand>
        <name>(6S)-NADPHX</name>
        <dbReference type="ChEBI" id="CHEBI:64076"/>
    </ligand>
</feature>
<dbReference type="GO" id="GO:0000166">
    <property type="term" value="F:nucleotide binding"/>
    <property type="evidence" value="ECO:0007669"/>
    <property type="project" value="UniProtKB-KW"/>
</dbReference>
<keyword evidence="1" id="KW-0479">Metal-binding</keyword>
<evidence type="ECO:0000259" key="2">
    <source>
        <dbReference type="PROSITE" id="PS51385"/>
    </source>
</evidence>
<dbReference type="PROSITE" id="PS51385">
    <property type="entry name" value="YJEF_N"/>
    <property type="match status" value="1"/>
</dbReference>
<feature type="binding site" evidence="1">
    <location>
        <begin position="148"/>
        <end position="154"/>
    </location>
    <ligand>
        <name>(6S)-NADPHX</name>
        <dbReference type="ChEBI" id="CHEBI:64076"/>
    </ligand>
</feature>
<comment type="function">
    <text evidence="1">Catalyzes the epimerization of the S- and R-forms of NAD(P)HX, a damaged form of NAD(P)H that is a result of enzymatic or heat-dependent hydration. This is a prerequisite for the S-specific NAD(P)H-hydrate dehydratase to allow the repair of both epimers of NAD(P)HX.</text>
</comment>
<dbReference type="InterPro" id="IPR004443">
    <property type="entry name" value="YjeF_N_dom"/>
</dbReference>
<dbReference type="PANTHER" id="PTHR13612:SF0">
    <property type="entry name" value="ENHANCER OF MRNA-DECAPPING PROTEIN 3"/>
    <property type="match status" value="1"/>
</dbReference>
<name>A0A0M8K6S2_9CHLR</name>
<reference evidence="5" key="3">
    <citation type="submission" date="2015-08" db="EMBL/GenBank/DDBJ databases">
        <title>Draft Genome Sequence of a Heterotrophic Facultative Anaerobic Bacterium Ardenticatena maritima Strain 110S.</title>
        <authorList>
            <person name="Kawaichi S."/>
            <person name="Yoshida T."/>
            <person name="Sako Y."/>
            <person name="Nakamura R."/>
        </authorList>
    </citation>
    <scope>NUCLEOTIDE SEQUENCE [LARGE SCALE GENOMIC DNA]</scope>
    <source>
        <strain evidence="5">110S</strain>
    </source>
</reference>
<dbReference type="NCBIfam" id="TIGR00197">
    <property type="entry name" value="yjeF_nterm"/>
    <property type="match status" value="1"/>
</dbReference>
<feature type="binding site" evidence="1">
    <location>
        <position position="144"/>
    </location>
    <ligand>
        <name>K(+)</name>
        <dbReference type="ChEBI" id="CHEBI:29103"/>
    </ligand>
</feature>
<accession>A0A0M8K6S2</accession>
<dbReference type="EMBL" id="LGKN01000004">
    <property type="protein sequence ID" value="KPL88324.1"/>
    <property type="molecule type" value="Genomic_DNA"/>
</dbReference>
<keyword evidence="1" id="KW-0547">Nucleotide-binding</keyword>
<dbReference type="PANTHER" id="PTHR13612">
    <property type="entry name" value="ENHANCER OF MRNA-DECAPPING PROTEIN 3"/>
    <property type="match status" value="1"/>
</dbReference>
<evidence type="ECO:0000313" key="4">
    <source>
        <dbReference type="EMBL" id="KPL88324.1"/>
    </source>
</evidence>
<dbReference type="Pfam" id="PF03853">
    <property type="entry name" value="YjeF_N"/>
    <property type="match status" value="1"/>
</dbReference>
<dbReference type="OrthoDB" id="9806925at2"/>
<comment type="similarity">
    <text evidence="1">Belongs to the NnrE/AIBP family.</text>
</comment>
<comment type="catalytic activity">
    <reaction evidence="1">
        <text>(6R)-NADPHX = (6S)-NADPHX</text>
        <dbReference type="Rhea" id="RHEA:32227"/>
        <dbReference type="ChEBI" id="CHEBI:64076"/>
        <dbReference type="ChEBI" id="CHEBI:64077"/>
        <dbReference type="EC" id="5.1.99.6"/>
    </reaction>
</comment>
<dbReference type="SUPFAM" id="SSF64153">
    <property type="entry name" value="YjeF N-terminal domain-like"/>
    <property type="match status" value="1"/>
</dbReference>
<dbReference type="InParanoid" id="A0A0M8K6S2"/>
<keyword evidence="1" id="KW-0521">NADP</keyword>
<keyword evidence="5" id="KW-1185">Reference proteome</keyword>
<dbReference type="Proteomes" id="UP000037784">
    <property type="component" value="Unassembled WGS sequence"/>
</dbReference>
<dbReference type="GO" id="GO:0046872">
    <property type="term" value="F:metal ion binding"/>
    <property type="evidence" value="ECO:0007669"/>
    <property type="project" value="UniProtKB-KW"/>
</dbReference>
<feature type="domain" description="YjeF N-terminal" evidence="2">
    <location>
        <begin position="20"/>
        <end position="232"/>
    </location>
</feature>
<evidence type="ECO:0000313" key="5">
    <source>
        <dbReference type="Proteomes" id="UP000037784"/>
    </source>
</evidence>
<dbReference type="STRING" id="872965.SE16_05710"/>
<dbReference type="GO" id="GO:0052856">
    <property type="term" value="F:NAD(P)HX epimerase activity"/>
    <property type="evidence" value="ECO:0007669"/>
    <property type="project" value="UniProtKB-UniRule"/>
</dbReference>
<sequence length="254" mass="27962">MLTDFPFAIEEIPTLSVEQMREVDRIMIEDLGIPLIQMMEHAGRALADVARRRLGGSVVGKHIIVLVGAGHNGGGGLVAARHLHNWGAEVHVLFATAFKRLKEETQRQYRILEAIGVPLWHFDDISTPIDKPTPQWGRAALVLDALLGYNLHGDPRGFYADLIRLANASRTPIISLDVPSGLDANDGTIYSPCIEADATVTLALPKRGLRESPFVVGDLYLADIGIAPEVYKRMGLDVPPLFQHQPIVRVRYPT</sequence>
<proteinExistence type="inferred from homology"/>
<protein>
    <recommendedName>
        <fullName evidence="1">NAD(P)H-hydrate epimerase</fullName>
        <ecNumber evidence="1">5.1.99.6</ecNumber>
    </recommendedName>
    <alternativeName>
        <fullName evidence="1">NAD(P)HX epimerase</fullName>
    </alternativeName>
</protein>
<dbReference type="EMBL" id="BBZA01000021">
    <property type="protein sequence ID" value="GAP61941.1"/>
    <property type="molecule type" value="Genomic_DNA"/>
</dbReference>
<dbReference type="Proteomes" id="UP000050502">
    <property type="component" value="Unassembled WGS sequence"/>
</dbReference>
<dbReference type="GO" id="GO:0003729">
    <property type="term" value="F:mRNA binding"/>
    <property type="evidence" value="ECO:0007669"/>
    <property type="project" value="TreeGrafter"/>
</dbReference>
<comment type="catalytic activity">
    <reaction evidence="1">
        <text>(6R)-NADHX = (6S)-NADHX</text>
        <dbReference type="Rhea" id="RHEA:32215"/>
        <dbReference type="ChEBI" id="CHEBI:64074"/>
        <dbReference type="ChEBI" id="CHEBI:64075"/>
        <dbReference type="EC" id="5.1.99.6"/>
    </reaction>
</comment>
<feature type="binding site" evidence="1">
    <location>
        <position position="177"/>
    </location>
    <ligand>
        <name>(6S)-NADPHX</name>
        <dbReference type="ChEBI" id="CHEBI:64076"/>
    </ligand>
</feature>
<keyword evidence="3" id="KW-0456">Lyase</keyword>